<dbReference type="Pfam" id="PF00067">
    <property type="entry name" value="p450"/>
    <property type="match status" value="1"/>
</dbReference>
<keyword evidence="8" id="KW-1185">Reference proteome</keyword>
<dbReference type="EMBL" id="JACEGQ020000014">
    <property type="protein sequence ID" value="KAH8489648.1"/>
    <property type="molecule type" value="Genomic_DNA"/>
</dbReference>
<dbReference type="PANTHER" id="PTHR47955">
    <property type="entry name" value="CYTOCHROME P450 FAMILY 71 PROTEIN"/>
    <property type="match status" value="1"/>
</dbReference>
<comment type="caution">
    <text evidence="7">The sequence shown here is derived from an EMBL/GenBank/DDBJ whole genome shotgun (WGS) entry which is preliminary data.</text>
</comment>
<dbReference type="GO" id="GO:0020037">
    <property type="term" value="F:heme binding"/>
    <property type="evidence" value="ECO:0007669"/>
    <property type="project" value="InterPro"/>
</dbReference>
<keyword evidence="6" id="KW-0472">Membrane</keyword>
<dbReference type="GO" id="GO:0016705">
    <property type="term" value="F:oxidoreductase activity, acting on paired donors, with incorporation or reduction of molecular oxygen"/>
    <property type="evidence" value="ECO:0007669"/>
    <property type="project" value="InterPro"/>
</dbReference>
<comment type="similarity">
    <text evidence="1">Belongs to the cytochrome P450 family.</text>
</comment>
<dbReference type="GO" id="GO:0005506">
    <property type="term" value="F:iron ion binding"/>
    <property type="evidence" value="ECO:0007669"/>
    <property type="project" value="InterPro"/>
</dbReference>
<evidence type="ECO:0000256" key="6">
    <source>
        <dbReference type="SAM" id="Phobius"/>
    </source>
</evidence>
<keyword evidence="2" id="KW-0349">Heme</keyword>
<keyword evidence="6" id="KW-1133">Transmembrane helix</keyword>
<feature type="transmembrane region" description="Helical" evidence="6">
    <location>
        <begin position="12"/>
        <end position="35"/>
    </location>
</feature>
<dbReference type="InterPro" id="IPR036396">
    <property type="entry name" value="Cyt_P450_sf"/>
</dbReference>
<gene>
    <name evidence="7" type="ORF">H0E87_025031</name>
</gene>
<dbReference type="Proteomes" id="UP000807159">
    <property type="component" value="Chromosome 14"/>
</dbReference>
<keyword evidence="4" id="KW-0560">Oxidoreductase</keyword>
<dbReference type="Gene3D" id="1.10.630.10">
    <property type="entry name" value="Cytochrome P450"/>
    <property type="match status" value="1"/>
</dbReference>
<evidence type="ECO:0000313" key="7">
    <source>
        <dbReference type="EMBL" id="KAH8489648.1"/>
    </source>
</evidence>
<proteinExistence type="inferred from homology"/>
<evidence type="ECO:0000256" key="1">
    <source>
        <dbReference type="ARBA" id="ARBA00010617"/>
    </source>
</evidence>
<sequence length="131" mass="15004">MAMRGTSISHTLLQLHCSFPALSTFAIQIFLFMLVKYWKKCKTSKLPLIGNLHQLNGGPLPHHRTTELSKKYGPAMQLKLVKSLRSLYHHLKQQKRFLKTKEPNFAQRHAVLAVELVSYDDATSLEFSVID</sequence>
<evidence type="ECO:0000313" key="8">
    <source>
        <dbReference type="Proteomes" id="UP000807159"/>
    </source>
</evidence>
<keyword evidence="5" id="KW-0408">Iron</keyword>
<reference evidence="7" key="1">
    <citation type="journal article" date="2021" name="J. Hered.">
        <title>Genome Assembly of Salicaceae Populus deltoides (Eastern Cottonwood) I-69 Based on Nanopore Sequencing and Hi-C Technologies.</title>
        <authorList>
            <person name="Bai S."/>
            <person name="Wu H."/>
            <person name="Zhang J."/>
            <person name="Pan Z."/>
            <person name="Zhao W."/>
            <person name="Li Z."/>
            <person name="Tong C."/>
        </authorList>
    </citation>
    <scope>NUCLEOTIDE SEQUENCE</scope>
    <source>
        <tissue evidence="7">Leaf</tissue>
    </source>
</reference>
<keyword evidence="6" id="KW-0812">Transmembrane</keyword>
<keyword evidence="3" id="KW-0479">Metal-binding</keyword>
<accession>A0A8T2X948</accession>
<evidence type="ECO:0000256" key="3">
    <source>
        <dbReference type="ARBA" id="ARBA00022723"/>
    </source>
</evidence>
<evidence type="ECO:0000256" key="5">
    <source>
        <dbReference type="ARBA" id="ARBA00023004"/>
    </source>
</evidence>
<dbReference type="PANTHER" id="PTHR47955:SF8">
    <property type="entry name" value="CYTOCHROME P450 71D11-LIKE"/>
    <property type="match status" value="1"/>
</dbReference>
<organism evidence="7 8">
    <name type="scientific">Populus deltoides</name>
    <name type="common">Eastern poplar</name>
    <name type="synonym">Eastern cottonwood</name>
    <dbReference type="NCBI Taxonomy" id="3696"/>
    <lineage>
        <taxon>Eukaryota</taxon>
        <taxon>Viridiplantae</taxon>
        <taxon>Streptophyta</taxon>
        <taxon>Embryophyta</taxon>
        <taxon>Tracheophyta</taxon>
        <taxon>Spermatophyta</taxon>
        <taxon>Magnoliopsida</taxon>
        <taxon>eudicotyledons</taxon>
        <taxon>Gunneridae</taxon>
        <taxon>Pentapetalae</taxon>
        <taxon>rosids</taxon>
        <taxon>fabids</taxon>
        <taxon>Malpighiales</taxon>
        <taxon>Salicaceae</taxon>
        <taxon>Saliceae</taxon>
        <taxon>Populus</taxon>
    </lineage>
</organism>
<evidence type="ECO:0000256" key="4">
    <source>
        <dbReference type="ARBA" id="ARBA00023002"/>
    </source>
</evidence>
<dbReference type="SUPFAM" id="SSF48264">
    <property type="entry name" value="Cytochrome P450"/>
    <property type="match status" value="1"/>
</dbReference>
<evidence type="ECO:0000256" key="2">
    <source>
        <dbReference type="ARBA" id="ARBA00022617"/>
    </source>
</evidence>
<dbReference type="GO" id="GO:0004497">
    <property type="term" value="F:monooxygenase activity"/>
    <property type="evidence" value="ECO:0007669"/>
    <property type="project" value="InterPro"/>
</dbReference>
<protein>
    <submittedName>
        <fullName evidence="7">Uncharacterized protein</fullName>
    </submittedName>
</protein>
<dbReference type="AlphaFoldDB" id="A0A8T2X948"/>
<name>A0A8T2X948_POPDE</name>
<dbReference type="InterPro" id="IPR001128">
    <property type="entry name" value="Cyt_P450"/>
</dbReference>